<sequence length="264" mass="30235">MSSKDVREIAEAFNTIIKFLAAKDIEELSADELIKKYGIKKVDLLIILGNAIPFIAEEGARAFKNNLADEIMIVGGVGHSTKYLVNNIKNSEKYKDIHSENRAEADILKDIIIKYEEVEEEKIIIENRSTNCGANADEAYEVLKRKRLNPKTILLMQDPTMQLRTCECFKETWKGEEVVLINYAAFVPQLRETQGNLEFVDNNIYGIWDMERFISLIMGEIPRLRDDEKGYGPKGSGFIGHVDIPEEVNRAYEMLTDLYAEYIR</sequence>
<dbReference type="RefSeq" id="WP_202765841.1">
    <property type="nucleotide sequence ID" value="NZ_JAESWA010000005.1"/>
</dbReference>
<keyword evidence="3" id="KW-1185">Reference proteome</keyword>
<dbReference type="PANTHER" id="PTHR30336">
    <property type="entry name" value="INNER MEMBRANE PROTEIN, PROBABLE PERMEASE"/>
    <property type="match status" value="1"/>
</dbReference>
<evidence type="ECO:0000313" key="2">
    <source>
        <dbReference type="EMBL" id="MBL4930459.1"/>
    </source>
</evidence>
<proteinExistence type="predicted"/>
<dbReference type="InterPro" id="IPR003848">
    <property type="entry name" value="DUF218"/>
</dbReference>
<dbReference type="GO" id="GO:0005886">
    <property type="term" value="C:plasma membrane"/>
    <property type="evidence" value="ECO:0007669"/>
    <property type="project" value="TreeGrafter"/>
</dbReference>
<dbReference type="Gene3D" id="1.10.3620.10">
    <property type="entry name" value="YdcF like domain"/>
    <property type="match status" value="1"/>
</dbReference>
<gene>
    <name evidence="2" type="ORF">JK634_01355</name>
</gene>
<dbReference type="EMBL" id="JAESWA010000005">
    <property type="protein sequence ID" value="MBL4930459.1"/>
    <property type="molecule type" value="Genomic_DNA"/>
</dbReference>
<dbReference type="Pfam" id="PF02698">
    <property type="entry name" value="DUF218"/>
    <property type="match status" value="1"/>
</dbReference>
<evidence type="ECO:0000259" key="1">
    <source>
        <dbReference type="Pfam" id="PF02698"/>
    </source>
</evidence>
<dbReference type="InterPro" id="IPR051599">
    <property type="entry name" value="Cell_Envelope_Assoc"/>
</dbReference>
<reference evidence="2" key="1">
    <citation type="submission" date="2021-01" db="EMBL/GenBank/DDBJ databases">
        <title>Genome public.</title>
        <authorList>
            <person name="Liu C."/>
            <person name="Sun Q."/>
        </authorList>
    </citation>
    <scope>NUCLEOTIDE SEQUENCE</scope>
    <source>
        <strain evidence="2">YIM B02565</strain>
    </source>
</reference>
<accession>A0A937FAQ0</accession>
<dbReference type="AlphaFoldDB" id="A0A937FAQ0"/>
<comment type="caution">
    <text evidence="2">The sequence shown here is derived from an EMBL/GenBank/DDBJ whole genome shotgun (WGS) entry which is preliminary data.</text>
</comment>
<dbReference type="Proteomes" id="UP000623681">
    <property type="component" value="Unassembled WGS sequence"/>
</dbReference>
<dbReference type="InterPro" id="IPR014729">
    <property type="entry name" value="Rossmann-like_a/b/a_fold"/>
</dbReference>
<name>A0A937FAQ0_9CLOT</name>
<evidence type="ECO:0000313" key="3">
    <source>
        <dbReference type="Proteomes" id="UP000623681"/>
    </source>
</evidence>
<protein>
    <submittedName>
        <fullName evidence="2">YdcF family protein</fullName>
    </submittedName>
</protein>
<organism evidence="2 3">
    <name type="scientific">Clostridium paridis</name>
    <dbReference type="NCBI Taxonomy" id="2803863"/>
    <lineage>
        <taxon>Bacteria</taxon>
        <taxon>Bacillati</taxon>
        <taxon>Bacillota</taxon>
        <taxon>Clostridia</taxon>
        <taxon>Eubacteriales</taxon>
        <taxon>Clostridiaceae</taxon>
        <taxon>Clostridium</taxon>
    </lineage>
</organism>
<dbReference type="Gene3D" id="3.40.50.620">
    <property type="entry name" value="HUPs"/>
    <property type="match status" value="1"/>
</dbReference>
<dbReference type="PANTHER" id="PTHR30336:SF20">
    <property type="entry name" value="DUF218 DOMAIN-CONTAINING PROTEIN"/>
    <property type="match status" value="1"/>
</dbReference>
<feature type="domain" description="DUF218" evidence="1">
    <location>
        <begin position="43"/>
        <end position="184"/>
    </location>
</feature>